<keyword evidence="2 5" id="KW-0812">Transmembrane</keyword>
<dbReference type="RefSeq" id="WP_180137471.1">
    <property type="nucleotide sequence ID" value="NZ_CAADHO010000001.1"/>
</dbReference>
<evidence type="ECO:0000313" key="6">
    <source>
        <dbReference type="EMBL" id="VFQ43302.1"/>
    </source>
</evidence>
<feature type="transmembrane region" description="Helical" evidence="5">
    <location>
        <begin position="45"/>
        <end position="67"/>
    </location>
</feature>
<dbReference type="PANTHER" id="PTHR12714">
    <property type="entry name" value="PROTEIN-S ISOPRENYLCYSTEINE O-METHYLTRANSFERASE"/>
    <property type="match status" value="1"/>
</dbReference>
<dbReference type="GO" id="GO:0012505">
    <property type="term" value="C:endomembrane system"/>
    <property type="evidence" value="ECO:0007669"/>
    <property type="project" value="UniProtKB-SubCell"/>
</dbReference>
<dbReference type="Pfam" id="PF04191">
    <property type="entry name" value="PEMT"/>
    <property type="match status" value="1"/>
</dbReference>
<organism evidence="6 7">
    <name type="scientific">Desulfoluna butyratoxydans</name>
    <dbReference type="NCBI Taxonomy" id="231438"/>
    <lineage>
        <taxon>Bacteria</taxon>
        <taxon>Pseudomonadati</taxon>
        <taxon>Thermodesulfobacteriota</taxon>
        <taxon>Desulfobacteria</taxon>
        <taxon>Desulfobacterales</taxon>
        <taxon>Desulfolunaceae</taxon>
        <taxon>Desulfoluna</taxon>
    </lineage>
</organism>
<dbReference type="Proteomes" id="UP000507962">
    <property type="component" value="Unassembled WGS sequence"/>
</dbReference>
<evidence type="ECO:0000256" key="2">
    <source>
        <dbReference type="ARBA" id="ARBA00022692"/>
    </source>
</evidence>
<dbReference type="InterPro" id="IPR007318">
    <property type="entry name" value="Phopholipid_MeTrfase"/>
</dbReference>
<evidence type="ECO:0000256" key="1">
    <source>
        <dbReference type="ARBA" id="ARBA00004127"/>
    </source>
</evidence>
<proteinExistence type="predicted"/>
<evidence type="ECO:0000256" key="5">
    <source>
        <dbReference type="SAM" id="Phobius"/>
    </source>
</evidence>
<dbReference type="PANTHER" id="PTHR12714:SF24">
    <property type="entry name" value="SLR1182 PROTEIN"/>
    <property type="match status" value="1"/>
</dbReference>
<keyword evidence="6" id="KW-0489">Methyltransferase</keyword>
<sequence>MPENVAGPIHVLFNNKSLRKTLLALRVPLGGLLFVLLLVRVEPGWFVPGLLVSVVGQLIQLWCMSTIKTRKRLTVTGPYMFVRNPMYLGRYLFVFGIVMMTGSPFWLAVLSIVYYFYMVNRVRREERILEDLFGEEYTAYCRDVRPYRPGMKRFDPAGLWSFNRESVVQNNVVTNIVFPCLCYALLFVSVLLRSG</sequence>
<dbReference type="GO" id="GO:0008168">
    <property type="term" value="F:methyltransferase activity"/>
    <property type="evidence" value="ECO:0007669"/>
    <property type="project" value="UniProtKB-KW"/>
</dbReference>
<protein>
    <submittedName>
        <fullName evidence="6">Phospholipid methyltransferase</fullName>
    </submittedName>
</protein>
<feature type="transmembrane region" description="Helical" evidence="5">
    <location>
        <begin position="88"/>
        <end position="117"/>
    </location>
</feature>
<keyword evidence="3 5" id="KW-1133">Transmembrane helix</keyword>
<keyword evidence="6" id="KW-0808">Transferase</keyword>
<feature type="transmembrane region" description="Helical" evidence="5">
    <location>
        <begin position="172"/>
        <end position="192"/>
    </location>
</feature>
<evidence type="ECO:0000313" key="7">
    <source>
        <dbReference type="Proteomes" id="UP000507962"/>
    </source>
</evidence>
<accession>A0A4U8YNS1</accession>
<feature type="transmembrane region" description="Helical" evidence="5">
    <location>
        <begin position="21"/>
        <end position="39"/>
    </location>
</feature>
<dbReference type="AlphaFoldDB" id="A0A4U8YNS1"/>
<dbReference type="Gene3D" id="1.20.120.1630">
    <property type="match status" value="1"/>
</dbReference>
<keyword evidence="7" id="KW-1185">Reference proteome</keyword>
<gene>
    <name evidence="6" type="ORF">MSL71_9300</name>
</gene>
<dbReference type="EMBL" id="CAADHO010000001">
    <property type="protein sequence ID" value="VFQ43302.1"/>
    <property type="molecule type" value="Genomic_DNA"/>
</dbReference>
<reference evidence="6 7" key="1">
    <citation type="submission" date="2019-03" db="EMBL/GenBank/DDBJ databases">
        <authorList>
            <person name="Nijsse B."/>
        </authorList>
    </citation>
    <scope>NUCLEOTIDE SEQUENCE [LARGE SCALE GENOMIC DNA]</scope>
    <source>
        <strain evidence="6">Desulfoluna butyratoxydans MSL71</strain>
    </source>
</reference>
<dbReference type="GO" id="GO:0032259">
    <property type="term" value="P:methylation"/>
    <property type="evidence" value="ECO:0007669"/>
    <property type="project" value="UniProtKB-KW"/>
</dbReference>
<keyword evidence="4 5" id="KW-0472">Membrane</keyword>
<comment type="subcellular location">
    <subcellularLocation>
        <location evidence="1">Endomembrane system</location>
        <topology evidence="1">Multi-pass membrane protein</topology>
    </subcellularLocation>
</comment>
<name>A0A4U8YNS1_9BACT</name>
<evidence type="ECO:0000256" key="3">
    <source>
        <dbReference type="ARBA" id="ARBA00022989"/>
    </source>
</evidence>
<evidence type="ECO:0000256" key="4">
    <source>
        <dbReference type="ARBA" id="ARBA00023136"/>
    </source>
</evidence>